<keyword evidence="2" id="KW-0805">Transcription regulation</keyword>
<keyword evidence="3" id="KW-0809">Transit peptide</keyword>
<dbReference type="GO" id="GO:0003676">
    <property type="term" value="F:nucleic acid binding"/>
    <property type="evidence" value="ECO:0007669"/>
    <property type="project" value="InterPro"/>
</dbReference>
<keyword evidence="2" id="KW-0804">Transcription</keyword>
<comment type="caution">
    <text evidence="4">The sequence shown here is derived from an EMBL/GenBank/DDBJ whole genome shotgun (WGS) entry which is preliminary data.</text>
</comment>
<dbReference type="AlphaFoldDB" id="A0A7J6WD72"/>
<evidence type="ECO:0000256" key="1">
    <source>
        <dbReference type="ARBA" id="ARBA00007692"/>
    </source>
</evidence>
<dbReference type="InterPro" id="IPR038538">
    <property type="entry name" value="MTERF_sf"/>
</dbReference>
<comment type="similarity">
    <text evidence="1">Belongs to the mTERF family.</text>
</comment>
<name>A0A7J6WD72_THATH</name>
<evidence type="ECO:0000256" key="2">
    <source>
        <dbReference type="ARBA" id="ARBA00022472"/>
    </source>
</evidence>
<dbReference type="OrthoDB" id="637682at2759"/>
<organism evidence="4 5">
    <name type="scientific">Thalictrum thalictroides</name>
    <name type="common">Rue-anemone</name>
    <name type="synonym">Anemone thalictroides</name>
    <dbReference type="NCBI Taxonomy" id="46969"/>
    <lineage>
        <taxon>Eukaryota</taxon>
        <taxon>Viridiplantae</taxon>
        <taxon>Streptophyta</taxon>
        <taxon>Embryophyta</taxon>
        <taxon>Tracheophyta</taxon>
        <taxon>Spermatophyta</taxon>
        <taxon>Magnoliopsida</taxon>
        <taxon>Ranunculales</taxon>
        <taxon>Ranunculaceae</taxon>
        <taxon>Thalictroideae</taxon>
        <taxon>Thalictrum</taxon>
    </lineage>
</organism>
<protein>
    <submittedName>
        <fullName evidence="4">Uncharacterized protein</fullName>
    </submittedName>
</protein>
<evidence type="ECO:0000313" key="5">
    <source>
        <dbReference type="Proteomes" id="UP000554482"/>
    </source>
</evidence>
<keyword evidence="5" id="KW-1185">Reference proteome</keyword>
<dbReference type="Proteomes" id="UP000554482">
    <property type="component" value="Unassembled WGS sequence"/>
</dbReference>
<dbReference type="Gene3D" id="1.25.70.10">
    <property type="entry name" value="Transcription termination factor 3, mitochondrial"/>
    <property type="match status" value="1"/>
</dbReference>
<accession>A0A7J6WD72</accession>
<sequence length="114" mass="13320">MSRWIPWRIIAVQSAMERNISVLRDHGVPEDNISKYVLRRSNKLWVNSVQFNKMTLETDKFTWDMKVTIYRSYGWSEDGFISMFKKQPNIVGHSAKKLNSKTGLLPEQPEVDSS</sequence>
<proteinExistence type="inferred from homology"/>
<gene>
    <name evidence="4" type="ORF">FRX31_015568</name>
</gene>
<keyword evidence="2" id="KW-0806">Transcription termination</keyword>
<dbReference type="InterPro" id="IPR003690">
    <property type="entry name" value="MTERF"/>
</dbReference>
<evidence type="ECO:0000313" key="4">
    <source>
        <dbReference type="EMBL" id="KAF5194847.1"/>
    </source>
</evidence>
<reference evidence="4 5" key="1">
    <citation type="submission" date="2020-06" db="EMBL/GenBank/DDBJ databases">
        <title>Transcriptomic and genomic resources for Thalictrum thalictroides and T. hernandezii: Facilitating candidate gene discovery in an emerging model plant lineage.</title>
        <authorList>
            <person name="Arias T."/>
            <person name="Riano-Pachon D.M."/>
            <person name="Di Stilio V.S."/>
        </authorList>
    </citation>
    <scope>NUCLEOTIDE SEQUENCE [LARGE SCALE GENOMIC DNA]</scope>
    <source>
        <strain evidence="5">cv. WT478/WT964</strain>
        <tissue evidence="4">Leaves</tissue>
    </source>
</reference>
<dbReference type="GO" id="GO:0006353">
    <property type="term" value="P:DNA-templated transcription termination"/>
    <property type="evidence" value="ECO:0007669"/>
    <property type="project" value="UniProtKB-KW"/>
</dbReference>
<evidence type="ECO:0000256" key="3">
    <source>
        <dbReference type="ARBA" id="ARBA00022946"/>
    </source>
</evidence>
<dbReference type="EMBL" id="JABWDY010018200">
    <property type="protein sequence ID" value="KAF5194847.1"/>
    <property type="molecule type" value="Genomic_DNA"/>
</dbReference>
<dbReference type="Pfam" id="PF02536">
    <property type="entry name" value="mTERF"/>
    <property type="match status" value="1"/>
</dbReference>